<reference evidence="1" key="1">
    <citation type="submission" date="2023-04" db="EMBL/GenBank/DDBJ databases">
        <title>Draft Genome sequencing of Naganishia species isolated from polar environments using Oxford Nanopore Technology.</title>
        <authorList>
            <person name="Leo P."/>
            <person name="Venkateswaran K."/>
        </authorList>
    </citation>
    <scope>NUCLEOTIDE SEQUENCE</scope>
    <source>
        <strain evidence="1">MNA-CCFEE 5262</strain>
    </source>
</reference>
<evidence type="ECO:0000313" key="2">
    <source>
        <dbReference type="Proteomes" id="UP001230649"/>
    </source>
</evidence>
<gene>
    <name evidence="1" type="ORF">QFC20_003884</name>
</gene>
<comment type="caution">
    <text evidence="1">The sequence shown here is derived from an EMBL/GenBank/DDBJ whole genome shotgun (WGS) entry which is preliminary data.</text>
</comment>
<dbReference type="EMBL" id="JASBWS010000039">
    <property type="protein sequence ID" value="KAJ9106984.1"/>
    <property type="molecule type" value="Genomic_DNA"/>
</dbReference>
<sequence length="402" mass="44192">MARHDGTTALTATTPASVLGTPTASPNTATVYNDDVLPDIFRLFNDPYSPSKPQLVYDGDWVNLQNLADYPDGKHHSDVSTAKNSSVPQDVQAYGHVGTNVVAHQGIAQATANVAAVASSATSSDAITDAAQDDSQAVINFLTPEWIAFFQSSAFSDWCAYGMPVDVSLFFSISSATCSDLYAFTFAAFPERVIYRHGTKSPGAGGAVGTIFVIPFECLYTEHLEEISRRPMAVDSTDINDIKFLNSAIEHADDDSGSDSSSEEVRPRLTATGVKGHYWHKGNIKYWSHVLHDRRANGHSVFGGTKAASWKSWDDKEPGTIFEFRIMEYFRINGHEGPLREMLYHLLPRPLFRILMECKVNGTLNRFFFGISTIHPYLATLQHTPFSTSTAWALSSSWEGDV</sequence>
<name>A0ACC2W736_9TREE</name>
<proteinExistence type="predicted"/>
<keyword evidence="2" id="KW-1185">Reference proteome</keyword>
<organism evidence="1 2">
    <name type="scientific">Naganishia adeliensis</name>
    <dbReference type="NCBI Taxonomy" id="92952"/>
    <lineage>
        <taxon>Eukaryota</taxon>
        <taxon>Fungi</taxon>
        <taxon>Dikarya</taxon>
        <taxon>Basidiomycota</taxon>
        <taxon>Agaricomycotina</taxon>
        <taxon>Tremellomycetes</taxon>
        <taxon>Filobasidiales</taxon>
        <taxon>Filobasidiaceae</taxon>
        <taxon>Naganishia</taxon>
    </lineage>
</organism>
<accession>A0ACC2W736</accession>
<dbReference type="Proteomes" id="UP001230649">
    <property type="component" value="Unassembled WGS sequence"/>
</dbReference>
<protein>
    <submittedName>
        <fullName evidence="1">Uncharacterized protein</fullName>
    </submittedName>
</protein>
<evidence type="ECO:0000313" key="1">
    <source>
        <dbReference type="EMBL" id="KAJ9106984.1"/>
    </source>
</evidence>